<dbReference type="InterPro" id="IPR006140">
    <property type="entry name" value="D-isomer_DH_NAD-bd"/>
</dbReference>
<gene>
    <name evidence="4" type="ORF">E2L08_14875</name>
</gene>
<dbReference type="PROSITE" id="PS00671">
    <property type="entry name" value="D_2_HYDROXYACID_DH_3"/>
    <property type="match status" value="1"/>
</dbReference>
<keyword evidence="1" id="KW-0560">Oxidoreductase</keyword>
<dbReference type="OrthoDB" id="9787219at2"/>
<proteinExistence type="predicted"/>
<dbReference type="RefSeq" id="WP_133397890.1">
    <property type="nucleotide sequence ID" value="NZ_SNAA01000020.1"/>
</dbReference>
<dbReference type="PANTHER" id="PTHR43333:SF1">
    <property type="entry name" value="D-ISOMER SPECIFIC 2-HYDROXYACID DEHYDROGENASE NAD-BINDING DOMAIN-CONTAINING PROTEIN"/>
    <property type="match status" value="1"/>
</dbReference>
<dbReference type="GO" id="GO:0051287">
    <property type="term" value="F:NAD binding"/>
    <property type="evidence" value="ECO:0007669"/>
    <property type="project" value="InterPro"/>
</dbReference>
<dbReference type="GO" id="GO:0016616">
    <property type="term" value="F:oxidoreductase activity, acting on the CH-OH group of donors, NAD or NADP as acceptor"/>
    <property type="evidence" value="ECO:0007669"/>
    <property type="project" value="UniProtKB-ARBA"/>
</dbReference>
<evidence type="ECO:0000259" key="3">
    <source>
        <dbReference type="Pfam" id="PF02826"/>
    </source>
</evidence>
<dbReference type="Pfam" id="PF02826">
    <property type="entry name" value="2-Hacid_dh_C"/>
    <property type="match status" value="1"/>
</dbReference>
<evidence type="ECO:0000313" key="4">
    <source>
        <dbReference type="EMBL" id="TDL75996.1"/>
    </source>
</evidence>
<dbReference type="Gene3D" id="3.40.50.720">
    <property type="entry name" value="NAD(P)-binding Rossmann-like Domain"/>
    <property type="match status" value="2"/>
</dbReference>
<dbReference type="Proteomes" id="UP000295701">
    <property type="component" value="Unassembled WGS sequence"/>
</dbReference>
<protein>
    <submittedName>
        <fullName evidence="4">Glyoxylate/hydroxypyruvate reductase A</fullName>
    </submittedName>
</protein>
<organism evidence="4 5">
    <name type="scientific">Palleronia sediminis</name>
    <dbReference type="NCBI Taxonomy" id="2547833"/>
    <lineage>
        <taxon>Bacteria</taxon>
        <taxon>Pseudomonadati</taxon>
        <taxon>Pseudomonadota</taxon>
        <taxon>Alphaproteobacteria</taxon>
        <taxon>Rhodobacterales</taxon>
        <taxon>Roseobacteraceae</taxon>
        <taxon>Palleronia</taxon>
    </lineage>
</organism>
<dbReference type="InterPro" id="IPR036291">
    <property type="entry name" value="NAD(P)-bd_dom_sf"/>
</dbReference>
<feature type="domain" description="D-isomer specific 2-hydroxyacid dehydrogenase NAD-binding" evidence="3">
    <location>
        <begin position="121"/>
        <end position="274"/>
    </location>
</feature>
<name>A0A4R6A4G8_9RHOB</name>
<dbReference type="PANTHER" id="PTHR43333">
    <property type="entry name" value="2-HACID_DH_C DOMAIN-CONTAINING PROTEIN"/>
    <property type="match status" value="1"/>
</dbReference>
<keyword evidence="4" id="KW-0670">Pyruvate</keyword>
<dbReference type="EMBL" id="SNAA01000020">
    <property type="protein sequence ID" value="TDL75996.1"/>
    <property type="molecule type" value="Genomic_DNA"/>
</dbReference>
<dbReference type="AlphaFoldDB" id="A0A4R6A4G8"/>
<dbReference type="InterPro" id="IPR029753">
    <property type="entry name" value="D-isomer_DH_CS"/>
</dbReference>
<evidence type="ECO:0000256" key="2">
    <source>
        <dbReference type="ARBA" id="ARBA00023027"/>
    </source>
</evidence>
<dbReference type="CDD" id="cd12164">
    <property type="entry name" value="GDH_like_2"/>
    <property type="match status" value="1"/>
</dbReference>
<dbReference type="SUPFAM" id="SSF51735">
    <property type="entry name" value="NAD(P)-binding Rossmann-fold domains"/>
    <property type="match status" value="1"/>
</dbReference>
<accession>A0A4R6A4G8</accession>
<keyword evidence="2" id="KW-0520">NAD</keyword>
<keyword evidence="5" id="KW-1185">Reference proteome</keyword>
<reference evidence="4 5" key="1">
    <citation type="submission" date="2019-03" db="EMBL/GenBank/DDBJ databases">
        <title>Primorskyibacter sp. SS33 isolated from sediments.</title>
        <authorList>
            <person name="Xunke S."/>
        </authorList>
    </citation>
    <scope>NUCLEOTIDE SEQUENCE [LARGE SCALE GENOMIC DNA]</scope>
    <source>
        <strain evidence="4 5">SS33</strain>
    </source>
</reference>
<evidence type="ECO:0000313" key="5">
    <source>
        <dbReference type="Proteomes" id="UP000295701"/>
    </source>
</evidence>
<comment type="caution">
    <text evidence="4">The sequence shown here is derived from an EMBL/GenBank/DDBJ whole genome shotgun (WGS) entry which is preliminary data.</text>
</comment>
<evidence type="ECO:0000256" key="1">
    <source>
        <dbReference type="ARBA" id="ARBA00023002"/>
    </source>
</evidence>
<sequence length="309" mass="32223">MIHALFAAPQAYDAAWTGPLTRAFAAAGLDVALSRDHAPETVDYIILAPSGPVTDFSPFIRAKAVLNLWAGVETVVDNPTLTQPLARMVDPGLTAGMVEYVAGHVLRHHLGIDAHLAAAPGAWDSTAPPLAQDRPVAMLGLGALGTACAKALVHLGFPVSGWSNSPKSIPGVTSATGRDGLDRTLAGADIVVTLLPLTPDTECLLDAGRLAAMRPGAVLVNPGRGGLVDDAALIAALDRGHLGHATLDAFRTEPLPEDHPFWHHPRVTVTPHIASATRPETAAGVIAENIRRGEAGAPLLHLVDRDRGY</sequence>